<evidence type="ECO:0000313" key="1">
    <source>
        <dbReference type="EMBL" id="BBT40894.1"/>
    </source>
</evidence>
<dbReference type="RefSeq" id="WP_182815654.1">
    <property type="nucleotide sequence ID" value="NZ_AP022227.1"/>
</dbReference>
<organism evidence="1 2">
    <name type="scientific">Pseudomonas putida</name>
    <name type="common">Arthrobacter siderocapsulatus</name>
    <dbReference type="NCBI Taxonomy" id="303"/>
    <lineage>
        <taxon>Bacteria</taxon>
        <taxon>Pseudomonadati</taxon>
        <taxon>Pseudomonadota</taxon>
        <taxon>Gammaproteobacteria</taxon>
        <taxon>Pseudomonadales</taxon>
        <taxon>Pseudomonadaceae</taxon>
        <taxon>Pseudomonas</taxon>
    </lineage>
</organism>
<sequence>MPAPSSFHSRADGRGPRRVFVNGNLVENVLWCDTAAGVCVYAPRPVKAKRPEREEIYTRRLRGVVTVEAV</sequence>
<accession>A0A6S5TW13</accession>
<dbReference type="EMBL" id="AP022227">
    <property type="protein sequence ID" value="BBT40894.1"/>
    <property type="molecule type" value="Genomic_DNA"/>
</dbReference>
<dbReference type="Proteomes" id="UP000515680">
    <property type="component" value="Chromosome"/>
</dbReference>
<dbReference type="AlphaFoldDB" id="A0A6S5TW13"/>
<proteinExistence type="predicted"/>
<gene>
    <name evidence="1" type="ORF">WP8W18C01_32350</name>
</gene>
<protein>
    <submittedName>
        <fullName evidence="1">Uncharacterized protein</fullName>
    </submittedName>
</protein>
<name>A0A6S5TW13_PSEPU</name>
<reference evidence="1 2" key="1">
    <citation type="submission" date="2019-12" db="EMBL/GenBank/DDBJ databases">
        <title>complete genome sequences of Pseudomonas putida str. WP8-W18-CRE-01 isolated from wastewater treatment plant effluent.</title>
        <authorList>
            <person name="Sekizuka T."/>
            <person name="Itokawa K."/>
            <person name="Yatsu K."/>
            <person name="Inamine Y."/>
            <person name="Kuroda M."/>
        </authorList>
    </citation>
    <scope>NUCLEOTIDE SEQUENCE [LARGE SCALE GENOMIC DNA]</scope>
    <source>
        <strain evidence="1 2">WP8-W18-CRE-01</strain>
    </source>
</reference>
<evidence type="ECO:0000313" key="2">
    <source>
        <dbReference type="Proteomes" id="UP000515680"/>
    </source>
</evidence>